<dbReference type="Proteomes" id="UP000008281">
    <property type="component" value="Unassembled WGS sequence"/>
</dbReference>
<feature type="signal peptide" evidence="1">
    <location>
        <begin position="1"/>
        <end position="17"/>
    </location>
</feature>
<evidence type="ECO:0000313" key="2">
    <source>
        <dbReference type="EMBL" id="EFP11892.1"/>
    </source>
</evidence>
<evidence type="ECO:0000313" key="3">
    <source>
        <dbReference type="Proteomes" id="UP000008281"/>
    </source>
</evidence>
<reference evidence="2" key="1">
    <citation type="submission" date="2007-07" db="EMBL/GenBank/DDBJ databases">
        <title>PCAP assembly of the Caenorhabditis remanei genome.</title>
        <authorList>
            <consortium name="The Caenorhabditis remanei Sequencing Consortium"/>
            <person name="Wilson R.K."/>
        </authorList>
    </citation>
    <scope>NUCLEOTIDE SEQUENCE [LARGE SCALE GENOMIC DNA]</scope>
    <source>
        <strain evidence="2">PB4641</strain>
    </source>
</reference>
<organism evidence="3">
    <name type="scientific">Caenorhabditis remanei</name>
    <name type="common">Caenorhabditis vulgaris</name>
    <dbReference type="NCBI Taxonomy" id="31234"/>
    <lineage>
        <taxon>Eukaryota</taxon>
        <taxon>Metazoa</taxon>
        <taxon>Ecdysozoa</taxon>
        <taxon>Nematoda</taxon>
        <taxon>Chromadorea</taxon>
        <taxon>Rhabditida</taxon>
        <taxon>Rhabditina</taxon>
        <taxon>Rhabditomorpha</taxon>
        <taxon>Rhabditoidea</taxon>
        <taxon>Rhabditidae</taxon>
        <taxon>Peloderinae</taxon>
        <taxon>Caenorhabditis</taxon>
    </lineage>
</organism>
<dbReference type="KEGG" id="crq:GCK72_008482"/>
<dbReference type="HOGENOM" id="CLU_1046768_0_0_1"/>
<keyword evidence="1" id="KW-0732">Signal</keyword>
<keyword evidence="3" id="KW-1185">Reference proteome</keyword>
<dbReference type="GeneID" id="9816959"/>
<gene>
    <name evidence="2" type="ORF">CRE_29310</name>
</gene>
<dbReference type="AlphaFoldDB" id="E3MY25"/>
<proteinExistence type="predicted"/>
<sequence length="266" mass="31508">MWRTLIIFLLLAIHIYARRTSYSSLSENDEFDVIPDSLKNFTRSSSPQIDVNKELKRIESTCLSIQDINYLTGGSIAGSIAREFNEKLFRICLNTIGFEELNAMLEVRPPDSRWYCGEPFEDWFYCGLEAKKAAANTIQEYFDLIAPRQIGFRNYDCEWFFEEQVRRGIAFLDKKMPSVRQIHRQKLEEVLLLRQDAEEVFGKRKVYYLMDTKQSTSRLLNDAMYVLFNNQKCCQDKDDCEEKERMEMQKNKTWNNLLDFLIISRK</sequence>
<name>E3MY25_CAERE</name>
<dbReference type="InParanoid" id="E3MY25"/>
<dbReference type="EMBL" id="DS268494">
    <property type="protein sequence ID" value="EFP11892.1"/>
    <property type="molecule type" value="Genomic_DNA"/>
</dbReference>
<dbReference type="CTD" id="9816959"/>
<dbReference type="RefSeq" id="XP_003098975.2">
    <property type="nucleotide sequence ID" value="XM_003098927.2"/>
</dbReference>
<accession>E3MY25</accession>
<feature type="chain" id="PRO_5003176519" evidence="1">
    <location>
        <begin position="18"/>
        <end position="266"/>
    </location>
</feature>
<dbReference type="OrthoDB" id="5872587at2759"/>
<protein>
    <submittedName>
        <fullName evidence="2">Uncharacterized protein</fullName>
    </submittedName>
</protein>
<evidence type="ECO:0000256" key="1">
    <source>
        <dbReference type="SAM" id="SignalP"/>
    </source>
</evidence>